<evidence type="ECO:0000259" key="8">
    <source>
        <dbReference type="Pfam" id="PF00171"/>
    </source>
</evidence>
<dbReference type="GO" id="GO:0050661">
    <property type="term" value="F:NADP binding"/>
    <property type="evidence" value="ECO:0007669"/>
    <property type="project" value="InterPro"/>
</dbReference>
<dbReference type="HAMAP" id="MF_00412">
    <property type="entry name" value="ProA"/>
    <property type="match status" value="1"/>
</dbReference>
<organism evidence="9 10">
    <name type="scientific">Candidatus Manganitrophus noduliformans</name>
    <dbReference type="NCBI Taxonomy" id="2606439"/>
    <lineage>
        <taxon>Bacteria</taxon>
        <taxon>Pseudomonadati</taxon>
        <taxon>Nitrospirota</taxon>
        <taxon>Nitrospiria</taxon>
        <taxon>Candidatus Troglogloeales</taxon>
        <taxon>Candidatus Manganitrophaceae</taxon>
        <taxon>Candidatus Manganitrophus</taxon>
    </lineage>
</organism>
<dbReference type="NCBIfam" id="TIGR00407">
    <property type="entry name" value="proA"/>
    <property type="match status" value="1"/>
</dbReference>
<evidence type="ECO:0000256" key="3">
    <source>
        <dbReference type="ARBA" id="ARBA00022650"/>
    </source>
</evidence>
<comment type="subcellular location">
    <subcellularLocation>
        <location evidence="7">Cytoplasm</location>
    </subcellularLocation>
</comment>
<comment type="pathway">
    <text evidence="1 7">Amino-acid biosynthesis; L-proline biosynthesis; L-glutamate 5-semialdehyde from L-glutamate: step 2/2.</text>
</comment>
<dbReference type="GO" id="GO:0005737">
    <property type="term" value="C:cytoplasm"/>
    <property type="evidence" value="ECO:0007669"/>
    <property type="project" value="UniProtKB-SubCell"/>
</dbReference>
<evidence type="ECO:0000313" key="9">
    <source>
        <dbReference type="EMBL" id="NKE69699.1"/>
    </source>
</evidence>
<keyword evidence="2 7" id="KW-0028">Amino-acid biosynthesis</keyword>
<dbReference type="GO" id="GO:0055129">
    <property type="term" value="P:L-proline biosynthetic process"/>
    <property type="evidence" value="ECO:0007669"/>
    <property type="project" value="UniProtKB-UniRule"/>
</dbReference>
<evidence type="ECO:0000313" key="10">
    <source>
        <dbReference type="Proteomes" id="UP000534783"/>
    </source>
</evidence>
<reference evidence="9 10" key="1">
    <citation type="journal article" date="2020" name="Nature">
        <title>Bacterial chemolithoautotrophy via manganese oxidation.</title>
        <authorList>
            <person name="Yu H."/>
            <person name="Leadbetter J.R."/>
        </authorList>
    </citation>
    <scope>NUCLEOTIDE SEQUENCE [LARGE SCALE GENOMIC DNA]</scope>
    <source>
        <strain evidence="9 10">Mn-1</strain>
    </source>
</reference>
<dbReference type="SUPFAM" id="SSF53720">
    <property type="entry name" value="ALDH-like"/>
    <property type="match status" value="1"/>
</dbReference>
<keyword evidence="10" id="KW-1185">Reference proteome</keyword>
<evidence type="ECO:0000256" key="6">
    <source>
        <dbReference type="ARBA" id="ARBA00049024"/>
    </source>
</evidence>
<dbReference type="PIRSF" id="PIRSF000151">
    <property type="entry name" value="GPR"/>
    <property type="match status" value="1"/>
</dbReference>
<name>A0A7X6I9V3_9BACT</name>
<dbReference type="InterPro" id="IPR016161">
    <property type="entry name" value="Ald_DH/histidinol_DH"/>
</dbReference>
<dbReference type="FunFam" id="3.40.309.10:FF:000006">
    <property type="entry name" value="Gamma-glutamyl phosphate reductase"/>
    <property type="match status" value="1"/>
</dbReference>
<dbReference type="GO" id="GO:0004350">
    <property type="term" value="F:glutamate-5-semialdehyde dehydrogenase activity"/>
    <property type="evidence" value="ECO:0007669"/>
    <property type="project" value="UniProtKB-UniRule"/>
</dbReference>
<dbReference type="CDD" id="cd07079">
    <property type="entry name" value="ALDH_F18-19_ProA-GPR"/>
    <property type="match status" value="1"/>
</dbReference>
<evidence type="ECO:0000256" key="4">
    <source>
        <dbReference type="ARBA" id="ARBA00022857"/>
    </source>
</evidence>
<dbReference type="Proteomes" id="UP000534783">
    <property type="component" value="Unassembled WGS sequence"/>
</dbReference>
<accession>A0A7X6I9V3</accession>
<evidence type="ECO:0000256" key="5">
    <source>
        <dbReference type="ARBA" id="ARBA00023002"/>
    </source>
</evidence>
<protein>
    <recommendedName>
        <fullName evidence="7">Gamma-glutamyl phosphate reductase</fullName>
        <shortName evidence="7">GPR</shortName>
        <ecNumber evidence="7">1.2.1.41</ecNumber>
    </recommendedName>
    <alternativeName>
        <fullName evidence="7">Glutamate-5-semialdehyde dehydrogenase</fullName>
    </alternativeName>
    <alternativeName>
        <fullName evidence="7">Glutamyl-gamma-semialdehyde dehydrogenase</fullName>
        <shortName evidence="7">GSA dehydrogenase</shortName>
    </alternativeName>
</protein>
<gene>
    <name evidence="7" type="primary">proA</name>
    <name evidence="9" type="ORF">MNODULE_02920</name>
</gene>
<comment type="catalytic activity">
    <reaction evidence="6 7">
        <text>L-glutamate 5-semialdehyde + phosphate + NADP(+) = L-glutamyl 5-phosphate + NADPH + H(+)</text>
        <dbReference type="Rhea" id="RHEA:19541"/>
        <dbReference type="ChEBI" id="CHEBI:15378"/>
        <dbReference type="ChEBI" id="CHEBI:43474"/>
        <dbReference type="ChEBI" id="CHEBI:57783"/>
        <dbReference type="ChEBI" id="CHEBI:58066"/>
        <dbReference type="ChEBI" id="CHEBI:58274"/>
        <dbReference type="ChEBI" id="CHEBI:58349"/>
        <dbReference type="EC" id="1.2.1.41"/>
    </reaction>
</comment>
<comment type="function">
    <text evidence="7">Catalyzes the NADPH-dependent reduction of L-glutamate 5-phosphate into L-glutamate 5-semialdehyde and phosphate. The product spontaneously undergoes cyclization to form 1-pyrroline-5-carboxylate.</text>
</comment>
<dbReference type="NCBIfam" id="NF001221">
    <property type="entry name" value="PRK00197.1"/>
    <property type="match status" value="1"/>
</dbReference>
<keyword evidence="7" id="KW-0963">Cytoplasm</keyword>
<keyword evidence="3 7" id="KW-0641">Proline biosynthesis</keyword>
<dbReference type="InterPro" id="IPR016162">
    <property type="entry name" value="Ald_DH_N"/>
</dbReference>
<comment type="similarity">
    <text evidence="7">Belongs to the gamma-glutamyl phosphate reductase family.</text>
</comment>
<dbReference type="AlphaFoldDB" id="A0A7X6I9V3"/>
<dbReference type="InterPro" id="IPR020593">
    <property type="entry name" value="G-glutamylP_reductase_CS"/>
</dbReference>
<feature type="domain" description="Aldehyde dehydrogenase" evidence="8">
    <location>
        <begin position="5"/>
        <end position="285"/>
    </location>
</feature>
<dbReference type="InterPro" id="IPR012134">
    <property type="entry name" value="Glu-5-SA_DH"/>
</dbReference>
<dbReference type="InterPro" id="IPR015590">
    <property type="entry name" value="Aldehyde_DH_dom"/>
</dbReference>
<dbReference type="Pfam" id="PF00171">
    <property type="entry name" value="Aldedh"/>
    <property type="match status" value="1"/>
</dbReference>
<dbReference type="EC" id="1.2.1.41" evidence="7"/>
<evidence type="ECO:0000256" key="2">
    <source>
        <dbReference type="ARBA" id="ARBA00022605"/>
    </source>
</evidence>
<dbReference type="PROSITE" id="PS01223">
    <property type="entry name" value="PROA"/>
    <property type="match status" value="1"/>
</dbReference>
<dbReference type="PANTHER" id="PTHR11063">
    <property type="entry name" value="GLUTAMATE SEMIALDEHYDE DEHYDROGENASE"/>
    <property type="match status" value="1"/>
</dbReference>
<proteinExistence type="inferred from homology"/>
<dbReference type="Gene3D" id="3.40.605.10">
    <property type="entry name" value="Aldehyde Dehydrogenase, Chain A, domain 1"/>
    <property type="match status" value="1"/>
</dbReference>
<sequence length="423" mass="45650">MGLKETLRKQAQRTKAAARSLAKCSSEVKNRALLAMAERLERETASLLTENMKDLEAGKEKGLAGPLLERLTLTPKRITEMAAGLREVAALPDPVGEVLKMTRRPNGIQVGQMRVPIGVIGIIYESRPNVTADAAGLCIKSGNGVILRGGSEAIHSNIAIARHLDEAGRAAGLPPHAVTLVETTDRQAIFDLLTFDDLIDLIIPRGGEGLIRTVVEHAKIPVMKHDKGICHTFVDESADLQMAEEISLNAKVQRPATCNAMESLLVHRKIAASFLPKIAKRLQEAGVEIRGCPETIKLLEGGGGSKIVPASETDWKTEYLDLILSVKVVDSIESAMAHIATHGSQHSEAIITQDYAHAMRFLNEVDASAVFVNASTRLNDGYQLGLGAEMGISTSRIHARGPMGLEALTCMKFIIFGDGQIRK</sequence>
<evidence type="ECO:0000256" key="7">
    <source>
        <dbReference type="HAMAP-Rule" id="MF_00412"/>
    </source>
</evidence>
<dbReference type="InterPro" id="IPR000965">
    <property type="entry name" value="GPR_dom"/>
</dbReference>
<dbReference type="RefSeq" id="WP_168057987.1">
    <property type="nucleotide sequence ID" value="NZ_VTOW01000001.1"/>
</dbReference>
<keyword evidence="5 7" id="KW-0560">Oxidoreductase</keyword>
<comment type="caution">
    <text evidence="9">The sequence shown here is derived from an EMBL/GenBank/DDBJ whole genome shotgun (WGS) entry which is preliminary data.</text>
</comment>
<keyword evidence="4 7" id="KW-0521">NADP</keyword>
<dbReference type="PANTHER" id="PTHR11063:SF8">
    <property type="entry name" value="DELTA-1-PYRROLINE-5-CARBOXYLATE SYNTHASE"/>
    <property type="match status" value="1"/>
</dbReference>
<dbReference type="InterPro" id="IPR016163">
    <property type="entry name" value="Ald_DH_C"/>
</dbReference>
<dbReference type="Gene3D" id="3.40.309.10">
    <property type="entry name" value="Aldehyde Dehydrogenase, Chain A, domain 2"/>
    <property type="match status" value="1"/>
</dbReference>
<dbReference type="EMBL" id="VTOW01000001">
    <property type="protein sequence ID" value="NKE69699.1"/>
    <property type="molecule type" value="Genomic_DNA"/>
</dbReference>
<dbReference type="UniPathway" id="UPA00098">
    <property type="reaction ID" value="UER00360"/>
</dbReference>
<evidence type="ECO:0000256" key="1">
    <source>
        <dbReference type="ARBA" id="ARBA00004985"/>
    </source>
</evidence>